<dbReference type="PANTHER" id="PTHR38442">
    <property type="entry name" value="INNER MEMBRANE PROTEIN-RELATED"/>
    <property type="match status" value="1"/>
</dbReference>
<feature type="compositionally biased region" description="Basic and acidic residues" evidence="1">
    <location>
        <begin position="1"/>
        <end position="10"/>
    </location>
</feature>
<dbReference type="PANTHER" id="PTHR38442:SF1">
    <property type="entry name" value="INNER MEMBRANE PROTEIN"/>
    <property type="match status" value="1"/>
</dbReference>
<evidence type="ECO:0000256" key="1">
    <source>
        <dbReference type="SAM" id="MobiDB-lite"/>
    </source>
</evidence>
<evidence type="ECO:0000256" key="2">
    <source>
        <dbReference type="SAM" id="Phobius"/>
    </source>
</evidence>
<keyword evidence="2" id="KW-0812">Transmembrane</keyword>
<proteinExistence type="predicted"/>
<dbReference type="GO" id="GO:0005886">
    <property type="term" value="C:plasma membrane"/>
    <property type="evidence" value="ECO:0007669"/>
    <property type="project" value="TreeGrafter"/>
</dbReference>
<organism evidence="3 4">
    <name type="scientific">Micrococcus terreus</name>
    <dbReference type="NCBI Taxonomy" id="574650"/>
    <lineage>
        <taxon>Bacteria</taxon>
        <taxon>Bacillati</taxon>
        <taxon>Actinomycetota</taxon>
        <taxon>Actinomycetes</taxon>
        <taxon>Micrococcales</taxon>
        <taxon>Micrococcaceae</taxon>
        <taxon>Micrococcus</taxon>
    </lineage>
</organism>
<dbReference type="OrthoDB" id="9769590at2"/>
<feature type="transmembrane region" description="Helical" evidence="2">
    <location>
        <begin position="34"/>
        <end position="52"/>
    </location>
</feature>
<sequence>MHPTPERGAPDLRLQPGGPTEAERAAALRRMKTVATGLLVVMAVIFTIAFLLQDQYPWLSYVRAAAEGGMVGALADWFAVTAIFRHPLGLKIPHTALIPRKKDMIGETLGDFVHQNFMEGEVVEEKLGQLALSERTGAWLRQRPHAERVAGEVSTAAEGLLSATDDGAVRDLIASLVQRHMVEPEWSPTLATVLENVVTQRHHDRVVDLLVSHTGDWVAAHPDFFVSTVRSRSPGWVPEALDHLLAERIHAELLKYLAAVRADPDHELRRSIDQWLQDLVRDMRSDADTRAKVESLKTSLFNDPRMQEWAGKAWANAKATLLAQLKEPTSDLHLALVSALQDLGARLQEDPELSARVDGWAGTAANHVLRQYGPQIVGVIGETIQRWDGQKASRTIELYMGRDLQFIRINGSIVGALAGLAIHTVASLLLS</sequence>
<feature type="region of interest" description="Disordered" evidence="1">
    <location>
        <begin position="1"/>
        <end position="20"/>
    </location>
</feature>
<name>A0A1I7MQL4_9MICC</name>
<dbReference type="InterPro" id="IPR007383">
    <property type="entry name" value="DUF445"/>
</dbReference>
<dbReference type="EMBL" id="FPCG01000010">
    <property type="protein sequence ID" value="SFV24213.1"/>
    <property type="molecule type" value="Genomic_DNA"/>
</dbReference>
<dbReference type="STRING" id="574650.SAMN04487966_11042"/>
<keyword evidence="2" id="KW-1133">Transmembrane helix</keyword>
<accession>A0A1I7MQL4</accession>
<dbReference type="Pfam" id="PF04286">
    <property type="entry name" value="DUF445"/>
    <property type="match status" value="1"/>
</dbReference>
<keyword evidence="2" id="KW-0472">Membrane</keyword>
<protein>
    <submittedName>
        <fullName evidence="3">Uncharacterized membrane-anchored protein YjiN, DUF445 family</fullName>
    </submittedName>
</protein>
<dbReference type="Proteomes" id="UP000198881">
    <property type="component" value="Unassembled WGS sequence"/>
</dbReference>
<reference evidence="3 4" key="1">
    <citation type="submission" date="2016-10" db="EMBL/GenBank/DDBJ databases">
        <authorList>
            <person name="de Groot N.N."/>
        </authorList>
    </citation>
    <scope>NUCLEOTIDE SEQUENCE [LARGE SCALE GENOMIC DNA]</scope>
    <source>
        <strain evidence="3 4">CGMCC 1.7054</strain>
    </source>
</reference>
<evidence type="ECO:0000313" key="4">
    <source>
        <dbReference type="Proteomes" id="UP000198881"/>
    </source>
</evidence>
<evidence type="ECO:0000313" key="3">
    <source>
        <dbReference type="EMBL" id="SFV24213.1"/>
    </source>
</evidence>
<dbReference type="AlphaFoldDB" id="A0A1I7MQL4"/>
<keyword evidence="4" id="KW-1185">Reference proteome</keyword>
<dbReference type="RefSeq" id="WP_091698671.1">
    <property type="nucleotide sequence ID" value="NZ_CAMIGK010000038.1"/>
</dbReference>
<gene>
    <name evidence="3" type="ORF">SAMN04487966_11042</name>
</gene>